<dbReference type="KEGG" id="srhi:H9L12_11120"/>
<reference evidence="2 3" key="1">
    <citation type="submission" date="2020-08" db="EMBL/GenBank/DDBJ databases">
        <title>Genome sequence of Sphingomonas rhizophila KACC 19189T.</title>
        <authorList>
            <person name="Hyun D.-W."/>
            <person name="Bae J.-W."/>
        </authorList>
    </citation>
    <scope>NUCLEOTIDE SEQUENCE [LARGE SCALE GENOMIC DNA]</scope>
    <source>
        <strain evidence="2 3">KACC 19189</strain>
    </source>
</reference>
<evidence type="ECO:0000313" key="2">
    <source>
        <dbReference type="EMBL" id="QNN66290.1"/>
    </source>
</evidence>
<accession>A0A7G9SEL5</accession>
<feature type="transmembrane region" description="Helical" evidence="1">
    <location>
        <begin position="142"/>
        <end position="161"/>
    </location>
</feature>
<feature type="transmembrane region" description="Helical" evidence="1">
    <location>
        <begin position="231"/>
        <end position="253"/>
    </location>
</feature>
<feature type="transmembrane region" description="Helical" evidence="1">
    <location>
        <begin position="433"/>
        <end position="455"/>
    </location>
</feature>
<gene>
    <name evidence="2" type="ORF">H9L12_11120</name>
</gene>
<organism evidence="2 3">
    <name type="scientific">Sphingomonas rhizophila</name>
    <dbReference type="NCBI Taxonomy" id="2071607"/>
    <lineage>
        <taxon>Bacteria</taxon>
        <taxon>Pseudomonadati</taxon>
        <taxon>Pseudomonadota</taxon>
        <taxon>Alphaproteobacteria</taxon>
        <taxon>Sphingomonadales</taxon>
        <taxon>Sphingomonadaceae</taxon>
        <taxon>Sphingomonas</taxon>
    </lineage>
</organism>
<dbReference type="Proteomes" id="UP000515955">
    <property type="component" value="Chromosome"/>
</dbReference>
<keyword evidence="1" id="KW-1133">Transmembrane helix</keyword>
<feature type="transmembrane region" description="Helical" evidence="1">
    <location>
        <begin position="380"/>
        <end position="397"/>
    </location>
</feature>
<protein>
    <submittedName>
        <fullName evidence="2">AcrB/AcrD/AcrF family protein</fullName>
    </submittedName>
</protein>
<proteinExistence type="predicted"/>
<feature type="transmembrane region" description="Helical" evidence="1">
    <location>
        <begin position="295"/>
        <end position="313"/>
    </location>
</feature>
<feature type="transmembrane region" description="Helical" evidence="1">
    <location>
        <begin position="206"/>
        <end position="224"/>
    </location>
</feature>
<keyword evidence="3" id="KW-1185">Reference proteome</keyword>
<evidence type="ECO:0000256" key="1">
    <source>
        <dbReference type="SAM" id="Phobius"/>
    </source>
</evidence>
<dbReference type="EMBL" id="CP060717">
    <property type="protein sequence ID" value="QNN66290.1"/>
    <property type="molecule type" value="Genomic_DNA"/>
</dbReference>
<keyword evidence="1" id="KW-0472">Membrane</keyword>
<dbReference type="AlphaFoldDB" id="A0A7G9SEL5"/>
<name>A0A7G9SEL5_9SPHN</name>
<feature type="transmembrane region" description="Helical" evidence="1">
    <location>
        <begin position="15"/>
        <end position="33"/>
    </location>
</feature>
<feature type="transmembrane region" description="Helical" evidence="1">
    <location>
        <begin position="403"/>
        <end position="421"/>
    </location>
</feature>
<evidence type="ECO:0000313" key="3">
    <source>
        <dbReference type="Proteomes" id="UP000515955"/>
    </source>
</evidence>
<feature type="transmembrane region" description="Helical" evidence="1">
    <location>
        <begin position="348"/>
        <end position="368"/>
    </location>
</feature>
<keyword evidence="1" id="KW-0812">Transmembrane</keyword>
<sequence>MGRAWGRADEWLVRHWRTVVVLAWLAYAAYYLFSRYAQVRGFALGDTDDNLRLAQVRALLDGQGWFDLRQHRLDPVHGGADIHWSRLVDLPIAGLILALRPFVGGVEAERWACAIAPLLPMLPMLGAIAVLTRRLVSPRAAVLALAAMVFAGSTMGMYYPLRIDHHGWQLAFLAIVLAGLADPRRARGGLTTGVASALSLTIGLEMMIYLALAGVAQVFFWIVDPSERRRLIAYAGSLAAGTAVGFVLFASYANRAAVCDALSPVWLSDAMVGGALLVGLAFLPGRLTSSWAVRLAMAAVAGAIVAAFHALAFPQCLSRLEGVSPLATELWLSHVKEARPIYRHSAEIATLTLALPIGGLLGYLLLAWRARRASMKLARTLAVAAPAFTALALLMWQTRTGPAAQMMAVPGSVAIAFFLAPRAFRSENSLVRVLGTVTVVLIGMGAAVPLLSNYLPFPKELPKAMGKLVATANRRCPSLAALRPVNVQPKGTIFTFVDFGPRIIAMTKHNAITGPYHRNDRAIADSMLAFRGDARNARRIIVDTYRADYVLVCPNQSSATIFMAEAKKGFYVQLAAGKVPSWLQPVDLGPKSPWKMWKVVG</sequence>
<feature type="transmembrane region" description="Helical" evidence="1">
    <location>
        <begin position="265"/>
        <end position="283"/>
    </location>
</feature>